<evidence type="ECO:0000256" key="2">
    <source>
        <dbReference type="ARBA" id="ARBA00022741"/>
    </source>
</evidence>
<dbReference type="InterPro" id="IPR003439">
    <property type="entry name" value="ABC_transporter-like_ATP-bd"/>
</dbReference>
<evidence type="ECO:0000256" key="3">
    <source>
        <dbReference type="ARBA" id="ARBA00022840"/>
    </source>
</evidence>
<name>L1MGF3_9CORY</name>
<dbReference type="Proteomes" id="UP000010445">
    <property type="component" value="Unassembled WGS sequence"/>
</dbReference>
<dbReference type="InterPro" id="IPR003593">
    <property type="entry name" value="AAA+_ATPase"/>
</dbReference>
<protein>
    <submittedName>
        <fullName evidence="5">ABC transporter, ATP-binding protein</fullName>
    </submittedName>
</protein>
<accession>L1MGF3</accession>
<keyword evidence="6" id="KW-1185">Reference proteome</keyword>
<evidence type="ECO:0000313" key="6">
    <source>
        <dbReference type="Proteomes" id="UP000010445"/>
    </source>
</evidence>
<dbReference type="PROSITE" id="PS00211">
    <property type="entry name" value="ABC_TRANSPORTER_1"/>
    <property type="match status" value="1"/>
</dbReference>
<dbReference type="AlphaFoldDB" id="L1MGF3"/>
<proteinExistence type="predicted"/>
<evidence type="ECO:0000313" key="5">
    <source>
        <dbReference type="EMBL" id="EKX90140.1"/>
    </source>
</evidence>
<dbReference type="PANTHER" id="PTHR43776:SF8">
    <property type="entry name" value="ABC TRANSPORTER, ATP-BINDING PROTEIN"/>
    <property type="match status" value="1"/>
</dbReference>
<feature type="domain" description="ABC transporter" evidence="4">
    <location>
        <begin position="7"/>
        <end position="225"/>
    </location>
</feature>
<dbReference type="PANTHER" id="PTHR43776">
    <property type="entry name" value="TRANSPORT ATP-BINDING PROTEIN"/>
    <property type="match status" value="1"/>
</dbReference>
<dbReference type="eggNOG" id="COG4172">
    <property type="taxonomic scope" value="Bacteria"/>
</dbReference>
<gene>
    <name evidence="5" type="ORF">HMPREF9997_01355</name>
</gene>
<dbReference type="InterPro" id="IPR027417">
    <property type="entry name" value="P-loop_NTPase"/>
</dbReference>
<dbReference type="PATRIC" id="fig|1035195.3.peg.1215"/>
<dbReference type="PROSITE" id="PS50893">
    <property type="entry name" value="ABC_TRANSPORTER_2"/>
    <property type="match status" value="1"/>
</dbReference>
<evidence type="ECO:0000256" key="1">
    <source>
        <dbReference type="ARBA" id="ARBA00022448"/>
    </source>
</evidence>
<dbReference type="InterPro" id="IPR017871">
    <property type="entry name" value="ABC_transporter-like_CS"/>
</dbReference>
<reference evidence="5 6" key="1">
    <citation type="submission" date="2012-05" db="EMBL/GenBank/DDBJ databases">
        <authorList>
            <person name="Weinstock G."/>
            <person name="Sodergren E."/>
            <person name="Lobos E.A."/>
            <person name="Fulton L."/>
            <person name="Fulton R."/>
            <person name="Courtney L."/>
            <person name="Fronick C."/>
            <person name="O'Laughlin M."/>
            <person name="Godfrey J."/>
            <person name="Wilson R.M."/>
            <person name="Miner T."/>
            <person name="Farmer C."/>
            <person name="Delehaunty K."/>
            <person name="Cordes M."/>
            <person name="Minx P."/>
            <person name="Tomlinson C."/>
            <person name="Chen J."/>
            <person name="Wollam A."/>
            <person name="Pepin K.H."/>
            <person name="Bhonagiri V."/>
            <person name="Zhang X."/>
            <person name="Suruliraj S."/>
            <person name="Warren W."/>
            <person name="Mitreva M."/>
            <person name="Mardis E.R."/>
            <person name="Wilson R.K."/>
        </authorList>
    </citation>
    <scope>NUCLEOTIDE SEQUENCE [LARGE SCALE GENOMIC DNA]</scope>
    <source>
        <strain evidence="5 6">F0235</strain>
    </source>
</reference>
<dbReference type="Pfam" id="PF00005">
    <property type="entry name" value="ABC_tran"/>
    <property type="match status" value="1"/>
</dbReference>
<keyword evidence="2" id="KW-0547">Nucleotide-binding</keyword>
<dbReference type="RefSeq" id="WP_006063584.1">
    <property type="nucleotide sequence ID" value="NZ_KB290831.1"/>
</dbReference>
<dbReference type="InterPro" id="IPR050319">
    <property type="entry name" value="ABC_transp_ATP-bind"/>
</dbReference>
<comment type="caution">
    <text evidence="5">The sequence shown here is derived from an EMBL/GenBank/DDBJ whole genome shotgun (WGS) entry which is preliminary data.</text>
</comment>
<keyword evidence="3 5" id="KW-0067">ATP-binding</keyword>
<dbReference type="SUPFAM" id="SSF52540">
    <property type="entry name" value="P-loop containing nucleoside triphosphate hydrolases"/>
    <property type="match status" value="1"/>
</dbReference>
<dbReference type="HOGENOM" id="CLU_000604_1_23_11"/>
<evidence type="ECO:0000259" key="4">
    <source>
        <dbReference type="PROSITE" id="PS50893"/>
    </source>
</evidence>
<dbReference type="GO" id="GO:0055085">
    <property type="term" value="P:transmembrane transport"/>
    <property type="evidence" value="ECO:0007669"/>
    <property type="project" value="UniProtKB-ARBA"/>
</dbReference>
<dbReference type="GO" id="GO:0016887">
    <property type="term" value="F:ATP hydrolysis activity"/>
    <property type="evidence" value="ECO:0007669"/>
    <property type="project" value="InterPro"/>
</dbReference>
<dbReference type="Gene3D" id="3.40.50.300">
    <property type="entry name" value="P-loop containing nucleotide triphosphate hydrolases"/>
    <property type="match status" value="1"/>
</dbReference>
<organism evidence="5 6">
    <name type="scientific">Corynebacterium durum F0235</name>
    <dbReference type="NCBI Taxonomy" id="1035195"/>
    <lineage>
        <taxon>Bacteria</taxon>
        <taxon>Bacillati</taxon>
        <taxon>Actinomycetota</taxon>
        <taxon>Actinomycetes</taxon>
        <taxon>Mycobacteriales</taxon>
        <taxon>Corynebacteriaceae</taxon>
        <taxon>Corynebacterium</taxon>
    </lineage>
</organism>
<dbReference type="STRING" id="1035195.HMPREF9997_01355"/>
<dbReference type="EMBL" id="AMEM01000018">
    <property type="protein sequence ID" value="EKX90140.1"/>
    <property type="molecule type" value="Genomic_DNA"/>
</dbReference>
<keyword evidence="1" id="KW-0813">Transport</keyword>
<sequence>MNDHLAIQMEDVSYEPILHNISISIAPSEKVAIIGQSGAGKTTLLRLLTGAYSPTSGSVTEVTRGRFTYIPQDLDASLNPALSVATIVTEPVAIAHGRAAARKAKARAQELLAQLGLGAEFLTRKPTHLSGGQRQRVGIARALITDPEIIFADEALSALDADTREIVTTMFGDNNATLILITHDLAAATLLCDRWVLLDNGTIAEEGTIQSLWDTTPPVSPARQAFLDADRILHPTLWHDDHRIGYSASERLAADVLSGEDEV</sequence>
<dbReference type="SMART" id="SM00382">
    <property type="entry name" value="AAA"/>
    <property type="match status" value="1"/>
</dbReference>
<dbReference type="GO" id="GO:0005524">
    <property type="term" value="F:ATP binding"/>
    <property type="evidence" value="ECO:0007669"/>
    <property type="project" value="UniProtKB-KW"/>
</dbReference>